<evidence type="ECO:0000256" key="1">
    <source>
        <dbReference type="ARBA" id="ARBA00023015"/>
    </source>
</evidence>
<dbReference type="PANTHER" id="PTHR43537:SF24">
    <property type="entry name" value="GLUCONATE OPERON TRANSCRIPTIONAL REPRESSOR"/>
    <property type="match status" value="1"/>
</dbReference>
<dbReference type="Gene3D" id="1.20.120.530">
    <property type="entry name" value="GntR ligand-binding domain-like"/>
    <property type="match status" value="1"/>
</dbReference>
<sequence length="239" mass="26510">MKYRSAIAWPRPVFLGGGAASIPCYTLMNATQRTYQTLLDQIVSRRIPAGEVLEERRLADELDVSRTPLRAAMNRLLGEGMLERLSNGSIVVRSFGVTDLLELLQIRSLLESEAAAMATGRIPAEPLEGLRTRLQAMLNAQTPDEKSDWEVDNALHDLVAAYCGNRNLASMITATRRQVRMCDVERLPQRQVQAREEHLAIVQALLSGDSARARQAMAAHLESVRRSYVNSLGYLTHGA</sequence>
<feature type="domain" description="HTH gntR-type" evidence="4">
    <location>
        <begin position="28"/>
        <end position="95"/>
    </location>
</feature>
<dbReference type="InterPro" id="IPR036388">
    <property type="entry name" value="WH-like_DNA-bd_sf"/>
</dbReference>
<dbReference type="SMART" id="SM00345">
    <property type="entry name" value="HTH_GNTR"/>
    <property type="match status" value="1"/>
</dbReference>
<dbReference type="InterPro" id="IPR008920">
    <property type="entry name" value="TF_FadR/GntR_C"/>
</dbReference>
<organism evidence="5 6">
    <name type="scientific">Achromobacter pestifer</name>
    <dbReference type="NCBI Taxonomy" id="1353889"/>
    <lineage>
        <taxon>Bacteria</taxon>
        <taxon>Pseudomonadati</taxon>
        <taxon>Pseudomonadota</taxon>
        <taxon>Betaproteobacteria</taxon>
        <taxon>Burkholderiales</taxon>
        <taxon>Alcaligenaceae</taxon>
        <taxon>Achromobacter</taxon>
    </lineage>
</organism>
<evidence type="ECO:0000313" key="6">
    <source>
        <dbReference type="Proteomes" id="UP000494108"/>
    </source>
</evidence>
<keyword evidence="3" id="KW-0804">Transcription</keyword>
<evidence type="ECO:0000259" key="4">
    <source>
        <dbReference type="PROSITE" id="PS50949"/>
    </source>
</evidence>
<dbReference type="AlphaFoldDB" id="A0A6S6ZFS0"/>
<dbReference type="SUPFAM" id="SSF48008">
    <property type="entry name" value="GntR ligand-binding domain-like"/>
    <property type="match status" value="1"/>
</dbReference>
<dbReference type="InterPro" id="IPR000524">
    <property type="entry name" value="Tscrpt_reg_HTH_GntR"/>
</dbReference>
<dbReference type="PRINTS" id="PR00035">
    <property type="entry name" value="HTHGNTR"/>
</dbReference>
<dbReference type="EMBL" id="CADIJX010000005">
    <property type="protein sequence ID" value="CAB3678130.1"/>
    <property type="molecule type" value="Genomic_DNA"/>
</dbReference>
<accession>A0A6S6ZFS0</accession>
<dbReference type="SMART" id="SM00895">
    <property type="entry name" value="FCD"/>
    <property type="match status" value="1"/>
</dbReference>
<proteinExistence type="predicted"/>
<gene>
    <name evidence="5" type="ORF">LMG3431_04214</name>
</gene>
<evidence type="ECO:0000256" key="2">
    <source>
        <dbReference type="ARBA" id="ARBA00023125"/>
    </source>
</evidence>
<keyword evidence="1" id="KW-0805">Transcription regulation</keyword>
<dbReference type="InterPro" id="IPR011711">
    <property type="entry name" value="GntR_C"/>
</dbReference>
<evidence type="ECO:0000313" key="5">
    <source>
        <dbReference type="EMBL" id="CAB3678130.1"/>
    </source>
</evidence>
<protein>
    <recommendedName>
        <fullName evidence="4">HTH gntR-type domain-containing protein</fullName>
    </recommendedName>
</protein>
<reference evidence="5 6" key="1">
    <citation type="submission" date="2020-04" db="EMBL/GenBank/DDBJ databases">
        <authorList>
            <person name="De Canck E."/>
        </authorList>
    </citation>
    <scope>NUCLEOTIDE SEQUENCE [LARGE SCALE GENOMIC DNA]</scope>
    <source>
        <strain evidence="5 6">LMG 3431</strain>
    </source>
</reference>
<dbReference type="GO" id="GO:0003700">
    <property type="term" value="F:DNA-binding transcription factor activity"/>
    <property type="evidence" value="ECO:0007669"/>
    <property type="project" value="InterPro"/>
</dbReference>
<dbReference type="Pfam" id="PF00392">
    <property type="entry name" value="GntR"/>
    <property type="match status" value="1"/>
</dbReference>
<dbReference type="Proteomes" id="UP000494108">
    <property type="component" value="Unassembled WGS sequence"/>
</dbReference>
<dbReference type="GO" id="GO:0003677">
    <property type="term" value="F:DNA binding"/>
    <property type="evidence" value="ECO:0007669"/>
    <property type="project" value="UniProtKB-KW"/>
</dbReference>
<dbReference type="SUPFAM" id="SSF46785">
    <property type="entry name" value="Winged helix' DNA-binding domain"/>
    <property type="match status" value="1"/>
</dbReference>
<evidence type="ECO:0000256" key="3">
    <source>
        <dbReference type="ARBA" id="ARBA00023163"/>
    </source>
</evidence>
<keyword evidence="2" id="KW-0238">DNA-binding</keyword>
<dbReference type="Gene3D" id="1.10.10.10">
    <property type="entry name" value="Winged helix-like DNA-binding domain superfamily/Winged helix DNA-binding domain"/>
    <property type="match status" value="1"/>
</dbReference>
<dbReference type="PROSITE" id="PS50949">
    <property type="entry name" value="HTH_GNTR"/>
    <property type="match status" value="1"/>
</dbReference>
<dbReference type="InterPro" id="IPR036390">
    <property type="entry name" value="WH_DNA-bd_sf"/>
</dbReference>
<dbReference type="PANTHER" id="PTHR43537">
    <property type="entry name" value="TRANSCRIPTIONAL REGULATOR, GNTR FAMILY"/>
    <property type="match status" value="1"/>
</dbReference>
<dbReference type="Pfam" id="PF07729">
    <property type="entry name" value="FCD"/>
    <property type="match status" value="1"/>
</dbReference>
<name>A0A6S6ZFS0_9BURK</name>
<keyword evidence="6" id="KW-1185">Reference proteome</keyword>